<name>A0ABZ1C9W9_9BACT</name>
<evidence type="ECO:0000313" key="3">
    <source>
        <dbReference type="Proteomes" id="UP000738431"/>
    </source>
</evidence>
<reference evidence="2 3" key="1">
    <citation type="submission" date="2023-12" db="EMBL/GenBank/DDBJ databases">
        <title>Description of an unclassified Opitutus bacterium of Verrucomicrobiota.</title>
        <authorList>
            <person name="Zhang D.-F."/>
        </authorList>
    </citation>
    <scope>NUCLEOTIDE SEQUENCE [LARGE SCALE GENOMIC DNA]</scope>
    <source>
        <strain evidence="2 3">WL0086</strain>
    </source>
</reference>
<feature type="transmembrane region" description="Helical" evidence="1">
    <location>
        <begin position="6"/>
        <end position="25"/>
    </location>
</feature>
<keyword evidence="1" id="KW-1133">Transmembrane helix</keyword>
<dbReference type="RefSeq" id="WP_221028795.1">
    <property type="nucleotide sequence ID" value="NZ_CP139781.1"/>
</dbReference>
<keyword evidence="1" id="KW-0812">Transmembrane</keyword>
<organism evidence="2 3">
    <name type="scientific">Actomonas aquatica</name>
    <dbReference type="NCBI Taxonomy" id="2866162"/>
    <lineage>
        <taxon>Bacteria</taxon>
        <taxon>Pseudomonadati</taxon>
        <taxon>Verrucomicrobiota</taxon>
        <taxon>Opitutia</taxon>
        <taxon>Opitutales</taxon>
        <taxon>Opitutaceae</taxon>
        <taxon>Actomonas</taxon>
    </lineage>
</organism>
<dbReference type="EMBL" id="CP139781">
    <property type="protein sequence ID" value="WRQ88175.1"/>
    <property type="molecule type" value="Genomic_DNA"/>
</dbReference>
<protein>
    <recommendedName>
        <fullName evidence="4">Prepilin-type N-terminal cleavage/methylation domain-containing protein</fullName>
    </recommendedName>
</protein>
<sequence length="173" mass="19418">MTLIEVMVAAGILAVVATTMVGIFLQNQRFSYFLGYRSQAITTSLSILEQLRFRQYAEIADVYNAGAAGSVTVSLADPAEADGYRDVIIPVNIRDNTELSPNWTTANITVDPDSNTKLPMKFFLMLKRNYSNSGTKMDVFEVILLFKWRRSAENNDEWETSNVRLVVPNLNPI</sequence>
<keyword evidence="3" id="KW-1185">Reference proteome</keyword>
<evidence type="ECO:0008006" key="4">
    <source>
        <dbReference type="Google" id="ProtNLM"/>
    </source>
</evidence>
<dbReference type="Proteomes" id="UP000738431">
    <property type="component" value="Chromosome"/>
</dbReference>
<proteinExistence type="predicted"/>
<accession>A0ABZ1C9W9</accession>
<keyword evidence="1" id="KW-0472">Membrane</keyword>
<evidence type="ECO:0000256" key="1">
    <source>
        <dbReference type="SAM" id="Phobius"/>
    </source>
</evidence>
<evidence type="ECO:0000313" key="2">
    <source>
        <dbReference type="EMBL" id="WRQ88175.1"/>
    </source>
</evidence>
<gene>
    <name evidence="2" type="ORF">K1X11_002065</name>
</gene>